<reference evidence="2" key="1">
    <citation type="submission" date="2022-10" db="EMBL/GenBank/DDBJ databases">
        <title>Tapping the CABI collections for fungal endophytes: first genome assemblies for Collariella, Neodidymelliopsis, Ascochyta clinopodiicola, Didymella pomorum, Didymosphaeria variabile, Neocosmospora piperis and Neocucurbitaria cava.</title>
        <authorList>
            <person name="Hill R."/>
        </authorList>
    </citation>
    <scope>NUCLEOTIDE SEQUENCE</scope>
    <source>
        <strain evidence="2">IMI 356815</strain>
    </source>
</reference>
<comment type="caution">
    <text evidence="2">The sequence shown here is derived from an EMBL/GenBank/DDBJ whole genome shotgun (WGS) entry which is preliminary data.</text>
</comment>
<name>A0A9W8XCZ8_9PLEO</name>
<feature type="chain" id="PRO_5040816799" evidence="1">
    <location>
        <begin position="21"/>
        <end position="185"/>
    </location>
</feature>
<accession>A0A9W8XCZ8</accession>
<organism evidence="2 3">
    <name type="scientific">Didymosphaeria variabile</name>
    <dbReference type="NCBI Taxonomy" id="1932322"/>
    <lineage>
        <taxon>Eukaryota</taxon>
        <taxon>Fungi</taxon>
        <taxon>Dikarya</taxon>
        <taxon>Ascomycota</taxon>
        <taxon>Pezizomycotina</taxon>
        <taxon>Dothideomycetes</taxon>
        <taxon>Pleosporomycetidae</taxon>
        <taxon>Pleosporales</taxon>
        <taxon>Massarineae</taxon>
        <taxon>Didymosphaeriaceae</taxon>
        <taxon>Didymosphaeria</taxon>
    </lineage>
</organism>
<keyword evidence="3" id="KW-1185">Reference proteome</keyword>
<dbReference type="Proteomes" id="UP001140513">
    <property type="component" value="Unassembled WGS sequence"/>
</dbReference>
<feature type="signal peptide" evidence="1">
    <location>
        <begin position="1"/>
        <end position="20"/>
    </location>
</feature>
<gene>
    <name evidence="2" type="ORF">N0V89_011081</name>
</gene>
<evidence type="ECO:0000313" key="2">
    <source>
        <dbReference type="EMBL" id="KAJ4347143.1"/>
    </source>
</evidence>
<dbReference type="EMBL" id="JAPEUX010000008">
    <property type="protein sequence ID" value="KAJ4347143.1"/>
    <property type="molecule type" value="Genomic_DNA"/>
</dbReference>
<protein>
    <submittedName>
        <fullName evidence="2">Uncharacterized protein</fullName>
    </submittedName>
</protein>
<dbReference type="AlphaFoldDB" id="A0A9W8XCZ8"/>
<proteinExistence type="predicted"/>
<keyword evidence="1" id="KW-0732">Signal</keyword>
<dbReference type="GeneID" id="80914611"/>
<dbReference type="OrthoDB" id="5230873at2759"/>
<evidence type="ECO:0000313" key="3">
    <source>
        <dbReference type="Proteomes" id="UP001140513"/>
    </source>
</evidence>
<sequence length="185" mass="19725">MFCKVSLITVLAAFVSSAVSEDIEFKLFAYSKKLSSSGLQLFYGDGQAYVGGAPSFVKESVNISLVMTEGDDKFVAKADTTAASTLDWSPEPTMYVDVTEGIASPIGFTKDNATLSSNATTVGFGLYGGWAFHKPDEADIEMKFLATPTNETGIYLVKWNAATTTASDDIAISLRTQAPVALDDK</sequence>
<dbReference type="RefSeq" id="XP_056066943.1">
    <property type="nucleotide sequence ID" value="XM_056219816.1"/>
</dbReference>
<evidence type="ECO:0000256" key="1">
    <source>
        <dbReference type="SAM" id="SignalP"/>
    </source>
</evidence>